<name>A0A932FWG7_UNCTE</name>
<dbReference type="Gene3D" id="2.60.40.10">
    <property type="entry name" value="Immunoglobulins"/>
    <property type="match status" value="2"/>
</dbReference>
<evidence type="ECO:0000313" key="5">
    <source>
        <dbReference type="Proteomes" id="UP000769766"/>
    </source>
</evidence>
<dbReference type="InterPro" id="IPR013211">
    <property type="entry name" value="LVIVD"/>
</dbReference>
<dbReference type="Pfam" id="PF15780">
    <property type="entry name" value="ASH"/>
    <property type="match status" value="1"/>
</dbReference>
<dbReference type="GO" id="GO:0005737">
    <property type="term" value="C:cytoplasm"/>
    <property type="evidence" value="ECO:0007669"/>
    <property type="project" value="UniProtKB-SubCell"/>
</dbReference>
<evidence type="ECO:0000256" key="2">
    <source>
        <dbReference type="ARBA" id="ARBA00022490"/>
    </source>
</evidence>
<dbReference type="EMBL" id="JACPRF010000395">
    <property type="protein sequence ID" value="MBI2877785.1"/>
    <property type="molecule type" value="Genomic_DNA"/>
</dbReference>
<protein>
    <submittedName>
        <fullName evidence="4">Choice-of-anchor D domain-containing protein</fullName>
    </submittedName>
</protein>
<evidence type="ECO:0000256" key="1">
    <source>
        <dbReference type="ARBA" id="ARBA00004496"/>
    </source>
</evidence>
<proteinExistence type="predicted"/>
<dbReference type="NCBIfam" id="NF012200">
    <property type="entry name" value="choice_anch_D"/>
    <property type="match status" value="2"/>
</dbReference>
<comment type="subcellular location">
    <subcellularLocation>
        <location evidence="1">Cytoplasm</location>
    </subcellularLocation>
</comment>
<comment type="caution">
    <text evidence="4">The sequence shown here is derived from an EMBL/GenBank/DDBJ whole genome shotgun (WGS) entry which is preliminary data.</text>
</comment>
<dbReference type="Gene3D" id="2.130.10.10">
    <property type="entry name" value="YVTN repeat-like/Quinoprotein amine dehydrogenase"/>
    <property type="match status" value="1"/>
</dbReference>
<dbReference type="InterPro" id="IPR013783">
    <property type="entry name" value="Ig-like_fold"/>
</dbReference>
<dbReference type="InterPro" id="IPR015943">
    <property type="entry name" value="WD40/YVTN_repeat-like_dom_sf"/>
</dbReference>
<sequence length="1028" mass="108496">MKAKGRTWAGGTLLSWLLLAGIWTGTGEGALLREQVELVKQIGGSALSVALQEDLAYLGLGPTLHILDVKVPESPEPKGRVLLPGLVKGVAVSGRYAYVANGKGGLRIVHVAIPSSPREVGAIDLQDYVPDIPEEAIGIDLSVQGGRTYAYVAAGKEGLRVIDVSTPSAPREVASYPSVEELEGSAEEEGGPVTEVRGVHIASQGDRTYAYVVGERMGSDLQKKGVWILDVSDPTSPRLATVSHPLDPQAPRAADLPIAGQATGIDLSNGYIYVAAGEGGLTVAMVATDGLGAITALQEMGRYQAEGFATGVVVSGPYAYVAYGKRGLRVIQVESPSFLREVGTYRTLAEGKNEAMPTFAHGLAMTGSYVYLASGRLGLEVVELLNPAAPKRVANYHDTIGFVSGFFASGQDACAAAGPYGFDVLKMTDPLSIEEIEAKDGVTLYYTDPEFEDLFSFTQAGIFIAGGHPREGDTGGHLFVTFGGFGLALGDIKPDFTGTAGFYPPAEPKPDEVVRFAAGISVVGTTAYLADRDAGLIVLDVTNPLPHVHPNPVKRIGQLVKPEVDWAAEGVLVAGRGANQYAYVAAGEAGLRIVDVTDPSDLKNKVIGVLPTPAPAVAIFVLGNYAYLAAGDLLVVDVSDPQAPVQRGRYDIPGRATWLQVAGGLAYVVDQAGSLWVIDLSDPDHLTELGRFDTPGQVQGVFLAGGYAYVSDGDGGLLILRYRPPIPPGPSLVLDRSNLWFGEVVLDTSQKLTLTLSNRSTETSVGIGGLWVEGEPFSLDGAPSAPFFLLPGESQEVPVRFSPTTVGLQSGSVMVVSDGLPEGALTIPLAGQGILPPDIRPSPPSLSFEEGVVNDSQELDLLLFNDGQGILTVRELSVNNDRFAVISPEIPFQVAPGGSRRITVRFSPTSSEPQQGTLRVVSNDPDEEGTLEIALVGNGIPIQLAINGGEGSTVKRKVTLEVSVPPEVTQARFSNDGSKWTAWRRVSRVQSWTLGKGSGPKQVWGEFKTRRGRVLRANDTITLQAGAR</sequence>
<dbReference type="InterPro" id="IPR031549">
    <property type="entry name" value="ASH"/>
</dbReference>
<dbReference type="InterPro" id="IPR011044">
    <property type="entry name" value="Quino_amine_DH_bsu"/>
</dbReference>
<keyword evidence="2" id="KW-0963">Cytoplasm</keyword>
<evidence type="ECO:0000259" key="3">
    <source>
        <dbReference type="Pfam" id="PF15780"/>
    </source>
</evidence>
<dbReference type="AlphaFoldDB" id="A0A932FWG7"/>
<evidence type="ECO:0000313" key="4">
    <source>
        <dbReference type="EMBL" id="MBI2877785.1"/>
    </source>
</evidence>
<organism evidence="4 5">
    <name type="scientific">Tectimicrobiota bacterium</name>
    <dbReference type="NCBI Taxonomy" id="2528274"/>
    <lineage>
        <taxon>Bacteria</taxon>
        <taxon>Pseudomonadati</taxon>
        <taxon>Nitrospinota/Tectimicrobiota group</taxon>
        <taxon>Candidatus Tectimicrobiota</taxon>
    </lineage>
</organism>
<feature type="domain" description="Abnormal spindle-like microcephaly-associated protein ASH" evidence="3">
    <location>
        <begin position="843"/>
        <end position="924"/>
    </location>
</feature>
<gene>
    <name evidence="4" type="ORF">HYY20_13000</name>
</gene>
<dbReference type="SUPFAM" id="SSF50969">
    <property type="entry name" value="YVTN repeat-like/Quinoprotein amine dehydrogenase"/>
    <property type="match status" value="2"/>
</dbReference>
<accession>A0A932FWG7</accession>
<dbReference type="Proteomes" id="UP000769766">
    <property type="component" value="Unassembled WGS sequence"/>
</dbReference>
<reference evidence="4" key="1">
    <citation type="submission" date="2020-07" db="EMBL/GenBank/DDBJ databases">
        <title>Huge and variable diversity of episymbiotic CPR bacteria and DPANN archaea in groundwater ecosystems.</title>
        <authorList>
            <person name="He C.Y."/>
            <person name="Keren R."/>
            <person name="Whittaker M."/>
            <person name="Farag I.F."/>
            <person name="Doudna J."/>
            <person name="Cate J.H.D."/>
            <person name="Banfield J.F."/>
        </authorList>
    </citation>
    <scope>NUCLEOTIDE SEQUENCE</scope>
    <source>
        <strain evidence="4">NC_groundwater_672_Ag_B-0.1um_62_36</strain>
    </source>
</reference>
<dbReference type="Pfam" id="PF08309">
    <property type="entry name" value="LVIVD"/>
    <property type="match status" value="12"/>
</dbReference>